<dbReference type="AlphaFoldDB" id="A0AAQ3NV55"/>
<sequence length="166" mass="18861">MHPNTWLGFPIVWVPCRLNPPTCGSRTRPSPWRQCSPRLGTSSTVVGDGRRCLGVFVERNESSRVKRKKKIVLMKSLKRSARMKSCRGIYASIPLHNRGNNPFSKSLSDEKSDLQKGEKIFAELYALVPLITEVIVVLRFGCPSTEAYKCVIITEMTPHFDMFRFS</sequence>
<evidence type="ECO:0000313" key="2">
    <source>
        <dbReference type="Proteomes" id="UP001374535"/>
    </source>
</evidence>
<dbReference type="Proteomes" id="UP001374535">
    <property type="component" value="Chromosome 4"/>
</dbReference>
<keyword evidence="2" id="KW-1185">Reference proteome</keyword>
<name>A0AAQ3NV55_VIGMU</name>
<dbReference type="EMBL" id="CP144697">
    <property type="protein sequence ID" value="WVZ15940.1"/>
    <property type="molecule type" value="Genomic_DNA"/>
</dbReference>
<proteinExistence type="predicted"/>
<protein>
    <submittedName>
        <fullName evidence="1">Uncharacterized protein</fullName>
    </submittedName>
</protein>
<organism evidence="1 2">
    <name type="scientific">Vigna mungo</name>
    <name type="common">Black gram</name>
    <name type="synonym">Phaseolus mungo</name>
    <dbReference type="NCBI Taxonomy" id="3915"/>
    <lineage>
        <taxon>Eukaryota</taxon>
        <taxon>Viridiplantae</taxon>
        <taxon>Streptophyta</taxon>
        <taxon>Embryophyta</taxon>
        <taxon>Tracheophyta</taxon>
        <taxon>Spermatophyta</taxon>
        <taxon>Magnoliopsida</taxon>
        <taxon>eudicotyledons</taxon>
        <taxon>Gunneridae</taxon>
        <taxon>Pentapetalae</taxon>
        <taxon>rosids</taxon>
        <taxon>fabids</taxon>
        <taxon>Fabales</taxon>
        <taxon>Fabaceae</taxon>
        <taxon>Papilionoideae</taxon>
        <taxon>50 kb inversion clade</taxon>
        <taxon>NPAAA clade</taxon>
        <taxon>indigoferoid/millettioid clade</taxon>
        <taxon>Phaseoleae</taxon>
        <taxon>Vigna</taxon>
    </lineage>
</organism>
<accession>A0AAQ3NV55</accession>
<reference evidence="1 2" key="1">
    <citation type="journal article" date="2023" name="Life. Sci Alliance">
        <title>Evolutionary insights into 3D genome organization and epigenetic landscape of Vigna mungo.</title>
        <authorList>
            <person name="Junaid A."/>
            <person name="Singh B."/>
            <person name="Bhatia S."/>
        </authorList>
    </citation>
    <scope>NUCLEOTIDE SEQUENCE [LARGE SCALE GENOMIC DNA]</scope>
    <source>
        <strain evidence="1">Urdbean</strain>
    </source>
</reference>
<gene>
    <name evidence="1" type="ORF">V8G54_013506</name>
</gene>
<evidence type="ECO:0000313" key="1">
    <source>
        <dbReference type="EMBL" id="WVZ15940.1"/>
    </source>
</evidence>